<dbReference type="SUPFAM" id="SSF52821">
    <property type="entry name" value="Rhodanese/Cell cycle control phosphatase"/>
    <property type="match status" value="1"/>
</dbReference>
<evidence type="ECO:0000313" key="3">
    <source>
        <dbReference type="Proteomes" id="UP000644756"/>
    </source>
</evidence>
<proteinExistence type="predicted"/>
<dbReference type="PROSITE" id="PS50206">
    <property type="entry name" value="RHODANESE_3"/>
    <property type="match status" value="1"/>
</dbReference>
<organism evidence="2 3">
    <name type="scientific">Paenibacillus abyssi</name>
    <dbReference type="NCBI Taxonomy" id="1340531"/>
    <lineage>
        <taxon>Bacteria</taxon>
        <taxon>Bacillati</taxon>
        <taxon>Bacillota</taxon>
        <taxon>Bacilli</taxon>
        <taxon>Bacillales</taxon>
        <taxon>Paenibacillaceae</taxon>
        <taxon>Paenibacillus</taxon>
    </lineage>
</organism>
<dbReference type="InterPro" id="IPR050229">
    <property type="entry name" value="GlpE_sulfurtransferase"/>
</dbReference>
<name>A0A917CG04_9BACL</name>
<evidence type="ECO:0000259" key="1">
    <source>
        <dbReference type="PROSITE" id="PS50206"/>
    </source>
</evidence>
<evidence type="ECO:0000313" key="2">
    <source>
        <dbReference type="EMBL" id="GGF87630.1"/>
    </source>
</evidence>
<dbReference type="InterPro" id="IPR001763">
    <property type="entry name" value="Rhodanese-like_dom"/>
</dbReference>
<reference evidence="2" key="1">
    <citation type="journal article" date="2014" name="Int. J. Syst. Evol. Microbiol.">
        <title>Complete genome sequence of Corynebacterium casei LMG S-19264T (=DSM 44701T), isolated from a smear-ripened cheese.</title>
        <authorList>
            <consortium name="US DOE Joint Genome Institute (JGI-PGF)"/>
            <person name="Walter F."/>
            <person name="Albersmeier A."/>
            <person name="Kalinowski J."/>
            <person name="Ruckert C."/>
        </authorList>
    </citation>
    <scope>NUCLEOTIDE SEQUENCE</scope>
    <source>
        <strain evidence="2">CGMCC 1.12987</strain>
    </source>
</reference>
<dbReference type="Pfam" id="PF00581">
    <property type="entry name" value="Rhodanese"/>
    <property type="match status" value="1"/>
</dbReference>
<dbReference type="SMART" id="SM00450">
    <property type="entry name" value="RHOD"/>
    <property type="match status" value="1"/>
</dbReference>
<dbReference type="PANTHER" id="PTHR43031">
    <property type="entry name" value="FAD-DEPENDENT OXIDOREDUCTASE"/>
    <property type="match status" value="1"/>
</dbReference>
<dbReference type="PANTHER" id="PTHR43031:SF1">
    <property type="entry name" value="PYRIDINE NUCLEOTIDE-DISULPHIDE OXIDOREDUCTASE"/>
    <property type="match status" value="1"/>
</dbReference>
<dbReference type="EMBL" id="BMGR01000001">
    <property type="protein sequence ID" value="GGF87630.1"/>
    <property type="molecule type" value="Genomic_DNA"/>
</dbReference>
<accession>A0A917CG04</accession>
<dbReference type="InterPro" id="IPR036873">
    <property type="entry name" value="Rhodanese-like_dom_sf"/>
</dbReference>
<feature type="domain" description="Rhodanese" evidence="1">
    <location>
        <begin position="21"/>
        <end position="108"/>
    </location>
</feature>
<dbReference type="RefSeq" id="WP_229724897.1">
    <property type="nucleotide sequence ID" value="NZ_BMGR01000001.1"/>
</dbReference>
<dbReference type="CDD" id="cd00158">
    <property type="entry name" value="RHOD"/>
    <property type="match status" value="1"/>
</dbReference>
<dbReference type="Gene3D" id="3.40.250.10">
    <property type="entry name" value="Rhodanese-like domain"/>
    <property type="match status" value="1"/>
</dbReference>
<dbReference type="Proteomes" id="UP000644756">
    <property type="component" value="Unassembled WGS sequence"/>
</dbReference>
<comment type="caution">
    <text evidence="2">The sequence shown here is derived from an EMBL/GenBank/DDBJ whole genome shotgun (WGS) entry which is preliminary data.</text>
</comment>
<sequence>MMETWEEIDARSLLNGLKNGDIKPEQIIDVREQMEWDYYHLEGTTLIPMNTIPLHQSELHSDLPLYIICAHGVRSAAVCDYLYGQGHSGIHNVSGGMAAVALVEGFQYD</sequence>
<reference evidence="2" key="2">
    <citation type="submission" date="2020-09" db="EMBL/GenBank/DDBJ databases">
        <authorList>
            <person name="Sun Q."/>
            <person name="Zhou Y."/>
        </authorList>
    </citation>
    <scope>NUCLEOTIDE SEQUENCE</scope>
    <source>
        <strain evidence="2">CGMCC 1.12987</strain>
    </source>
</reference>
<keyword evidence="3" id="KW-1185">Reference proteome</keyword>
<protein>
    <submittedName>
        <fullName evidence="2">Rhodanese</fullName>
    </submittedName>
</protein>
<dbReference type="AlphaFoldDB" id="A0A917CG04"/>
<gene>
    <name evidence="2" type="ORF">GCM10010916_01210</name>
</gene>